<dbReference type="Proteomes" id="UP001430953">
    <property type="component" value="Unassembled WGS sequence"/>
</dbReference>
<dbReference type="EMBL" id="JADYXP020000003">
    <property type="protein sequence ID" value="KAL0128598.1"/>
    <property type="molecule type" value="Genomic_DNA"/>
</dbReference>
<proteinExistence type="predicted"/>
<accession>A0AAW2GM04</accession>
<keyword evidence="1" id="KW-1133">Transmembrane helix</keyword>
<keyword evidence="1" id="KW-0812">Transmembrane</keyword>
<keyword evidence="3" id="KW-1185">Reference proteome</keyword>
<evidence type="ECO:0000313" key="2">
    <source>
        <dbReference type="EMBL" id="KAL0128598.1"/>
    </source>
</evidence>
<sequence length="60" mass="7252">MLTLWNIRRTRIELSLSILLCNFGFSNIWFHWCFLDLHAGQLRDSSGFRRDQEYSPIYLT</sequence>
<feature type="transmembrane region" description="Helical" evidence="1">
    <location>
        <begin position="12"/>
        <end position="32"/>
    </location>
</feature>
<name>A0AAW2GM04_9HYME</name>
<comment type="caution">
    <text evidence="2">The sequence shown here is derived from an EMBL/GenBank/DDBJ whole genome shotgun (WGS) entry which is preliminary data.</text>
</comment>
<reference evidence="2 3" key="1">
    <citation type="submission" date="2023-03" db="EMBL/GenBank/DDBJ databases">
        <title>High recombination rates correlate with genetic variation in Cardiocondyla obscurior ants.</title>
        <authorList>
            <person name="Errbii M."/>
        </authorList>
    </citation>
    <scope>NUCLEOTIDE SEQUENCE [LARGE SCALE GENOMIC DNA]</scope>
    <source>
        <strain evidence="2">Alpha-2009</strain>
        <tissue evidence="2">Whole body</tissue>
    </source>
</reference>
<dbReference type="AlphaFoldDB" id="A0AAW2GM04"/>
<evidence type="ECO:0000313" key="3">
    <source>
        <dbReference type="Proteomes" id="UP001430953"/>
    </source>
</evidence>
<keyword evidence="1" id="KW-0472">Membrane</keyword>
<organism evidence="2 3">
    <name type="scientific">Cardiocondyla obscurior</name>
    <dbReference type="NCBI Taxonomy" id="286306"/>
    <lineage>
        <taxon>Eukaryota</taxon>
        <taxon>Metazoa</taxon>
        <taxon>Ecdysozoa</taxon>
        <taxon>Arthropoda</taxon>
        <taxon>Hexapoda</taxon>
        <taxon>Insecta</taxon>
        <taxon>Pterygota</taxon>
        <taxon>Neoptera</taxon>
        <taxon>Endopterygota</taxon>
        <taxon>Hymenoptera</taxon>
        <taxon>Apocrita</taxon>
        <taxon>Aculeata</taxon>
        <taxon>Formicoidea</taxon>
        <taxon>Formicidae</taxon>
        <taxon>Myrmicinae</taxon>
        <taxon>Cardiocondyla</taxon>
    </lineage>
</organism>
<evidence type="ECO:0000256" key="1">
    <source>
        <dbReference type="SAM" id="Phobius"/>
    </source>
</evidence>
<gene>
    <name evidence="2" type="ORF">PUN28_003753</name>
</gene>
<protein>
    <submittedName>
        <fullName evidence="2">Uncharacterized protein</fullName>
    </submittedName>
</protein>